<dbReference type="EMBL" id="JRNQ01000103">
    <property type="protein sequence ID" value="KGF43031.1"/>
    <property type="molecule type" value="Genomic_DNA"/>
</dbReference>
<evidence type="ECO:0000313" key="1">
    <source>
        <dbReference type="EMBL" id="KGF43031.1"/>
    </source>
</evidence>
<sequence length="116" mass="13970">MEQLMLNFDYGKVVDRETTIRRRARTQPMGDCTISSRKQRVMKRNKVLVARYYYWTEIRRRRFDDVIKILSDYEFFVDDRTIQNALVDNDSLYRELLSNKYSARKLASLFPGLSWG</sequence>
<proteinExistence type="predicted"/>
<dbReference type="Proteomes" id="UP000029525">
    <property type="component" value="Unassembled WGS sequence"/>
</dbReference>
<gene>
    <name evidence="1" type="ORF">HMPREF0647_10580</name>
</gene>
<dbReference type="OrthoDB" id="1045374at2"/>
<protein>
    <submittedName>
        <fullName evidence="1">Uncharacterized protein</fullName>
    </submittedName>
</protein>
<name>A0A096A8Y3_9BACT</name>
<evidence type="ECO:0000313" key="2">
    <source>
        <dbReference type="Proteomes" id="UP000029525"/>
    </source>
</evidence>
<accession>A0A096A8Y3</accession>
<dbReference type="AlphaFoldDB" id="A0A096A8Y3"/>
<dbReference type="RefSeq" id="WP_052044483.1">
    <property type="nucleotide sequence ID" value="NZ_JRNQ01000103.1"/>
</dbReference>
<organism evidence="1 2">
    <name type="scientific">Prevotella bivia DNF00320</name>
    <dbReference type="NCBI Taxonomy" id="1401068"/>
    <lineage>
        <taxon>Bacteria</taxon>
        <taxon>Pseudomonadati</taxon>
        <taxon>Bacteroidota</taxon>
        <taxon>Bacteroidia</taxon>
        <taxon>Bacteroidales</taxon>
        <taxon>Prevotellaceae</taxon>
        <taxon>Prevotella</taxon>
    </lineage>
</organism>
<comment type="caution">
    <text evidence="1">The sequence shown here is derived from an EMBL/GenBank/DDBJ whole genome shotgun (WGS) entry which is preliminary data.</text>
</comment>
<reference evidence="1 2" key="1">
    <citation type="submission" date="2014-07" db="EMBL/GenBank/DDBJ databases">
        <authorList>
            <person name="McCorrison J."/>
            <person name="Sanka R."/>
            <person name="Torralba M."/>
            <person name="Gillis M."/>
            <person name="Haft D.H."/>
            <person name="Methe B."/>
            <person name="Sutton G."/>
            <person name="Nelson K.E."/>
        </authorList>
    </citation>
    <scope>NUCLEOTIDE SEQUENCE [LARGE SCALE GENOMIC DNA]</scope>
    <source>
        <strain evidence="1 2">DNF00320</strain>
    </source>
</reference>